<feature type="domain" description="Transglycosylase SLT" evidence="1">
    <location>
        <begin position="95"/>
        <end position="203"/>
    </location>
</feature>
<dbReference type="Pfam" id="PF01464">
    <property type="entry name" value="SLT"/>
    <property type="match status" value="1"/>
</dbReference>
<evidence type="ECO:0000259" key="1">
    <source>
        <dbReference type="Pfam" id="PF01464"/>
    </source>
</evidence>
<gene>
    <name evidence="2" type="ORF">LCGC14_0682550</name>
</gene>
<name>A0A0F9T981_9ZZZZ</name>
<comment type="caution">
    <text evidence="2">The sequence shown here is derived from an EMBL/GenBank/DDBJ whole genome shotgun (WGS) entry which is preliminary data.</text>
</comment>
<dbReference type="InterPro" id="IPR023346">
    <property type="entry name" value="Lysozyme-like_dom_sf"/>
</dbReference>
<dbReference type="PANTHER" id="PTHR37423:SF2">
    <property type="entry name" value="MEMBRANE-BOUND LYTIC MUREIN TRANSGLYCOSYLASE C"/>
    <property type="match status" value="1"/>
</dbReference>
<evidence type="ECO:0000313" key="2">
    <source>
        <dbReference type="EMBL" id="KKN45506.1"/>
    </source>
</evidence>
<dbReference type="EMBL" id="LAZR01001386">
    <property type="protein sequence ID" value="KKN45506.1"/>
    <property type="molecule type" value="Genomic_DNA"/>
</dbReference>
<dbReference type="AlphaFoldDB" id="A0A0F9T981"/>
<dbReference type="PANTHER" id="PTHR37423">
    <property type="entry name" value="SOLUBLE LYTIC MUREIN TRANSGLYCOSYLASE-RELATED"/>
    <property type="match status" value="1"/>
</dbReference>
<protein>
    <recommendedName>
        <fullName evidence="1">Transglycosylase SLT domain-containing protein</fullName>
    </recommendedName>
</protein>
<dbReference type="Gene3D" id="1.10.530.10">
    <property type="match status" value="1"/>
</dbReference>
<accession>A0A0F9T981</accession>
<dbReference type="InterPro" id="IPR008258">
    <property type="entry name" value="Transglycosylase_SLT_dom_1"/>
</dbReference>
<proteinExistence type="predicted"/>
<reference evidence="2" key="1">
    <citation type="journal article" date="2015" name="Nature">
        <title>Complex archaea that bridge the gap between prokaryotes and eukaryotes.</title>
        <authorList>
            <person name="Spang A."/>
            <person name="Saw J.H."/>
            <person name="Jorgensen S.L."/>
            <person name="Zaremba-Niedzwiedzka K."/>
            <person name="Martijn J."/>
            <person name="Lind A.E."/>
            <person name="van Eijk R."/>
            <person name="Schleper C."/>
            <person name="Guy L."/>
            <person name="Ettema T.J."/>
        </authorList>
    </citation>
    <scope>NUCLEOTIDE SEQUENCE</scope>
</reference>
<sequence length="225" mass="25965">MEQSKRVSKSTLAITLLVSLLLIVALLGYRQFIDTKALKKSHWQQLRMVERVTADETAMNIRLSASKELREGLIRVIMDFQPKLDGKIAEKIVLYILEEAPRNGIDPILIAAIMWVESRFDPFAKSNKDAIGLMQIRYKVWKKEPALLENGARKEGSLYWIDINIKSGIAIFSEYYEHAEFNVVKTLHRYNTGSTKLPKGKRYYEIPYVNKVLISAYRIRDALTK</sequence>
<organism evidence="2">
    <name type="scientific">marine sediment metagenome</name>
    <dbReference type="NCBI Taxonomy" id="412755"/>
    <lineage>
        <taxon>unclassified sequences</taxon>
        <taxon>metagenomes</taxon>
        <taxon>ecological metagenomes</taxon>
    </lineage>
</organism>
<dbReference type="SUPFAM" id="SSF53955">
    <property type="entry name" value="Lysozyme-like"/>
    <property type="match status" value="1"/>
</dbReference>